<keyword evidence="2" id="KW-1185">Reference proteome</keyword>
<evidence type="ECO:0000313" key="2">
    <source>
        <dbReference type="Proteomes" id="UP000663873"/>
    </source>
</evidence>
<comment type="caution">
    <text evidence="1">The sequence shown here is derived from an EMBL/GenBank/DDBJ whole genome shotgun (WGS) entry which is preliminary data.</text>
</comment>
<name>A0A821NMJ7_9BILA</name>
<dbReference type="EMBL" id="CAJOBP010045687">
    <property type="protein sequence ID" value="CAF4787515.1"/>
    <property type="molecule type" value="Genomic_DNA"/>
</dbReference>
<evidence type="ECO:0000313" key="1">
    <source>
        <dbReference type="EMBL" id="CAF4787515.1"/>
    </source>
</evidence>
<reference evidence="1" key="1">
    <citation type="submission" date="2021-02" db="EMBL/GenBank/DDBJ databases">
        <authorList>
            <person name="Nowell W R."/>
        </authorList>
    </citation>
    <scope>NUCLEOTIDE SEQUENCE</scope>
</reference>
<protein>
    <submittedName>
        <fullName evidence="1">Uncharacterized protein</fullName>
    </submittedName>
</protein>
<feature type="non-terminal residue" evidence="1">
    <location>
        <position position="1"/>
    </location>
</feature>
<organism evidence="1 2">
    <name type="scientific">Rotaria socialis</name>
    <dbReference type="NCBI Taxonomy" id="392032"/>
    <lineage>
        <taxon>Eukaryota</taxon>
        <taxon>Metazoa</taxon>
        <taxon>Spiralia</taxon>
        <taxon>Gnathifera</taxon>
        <taxon>Rotifera</taxon>
        <taxon>Eurotatoria</taxon>
        <taxon>Bdelloidea</taxon>
        <taxon>Philodinida</taxon>
        <taxon>Philodinidae</taxon>
        <taxon>Rotaria</taxon>
    </lineage>
</organism>
<sequence length="42" mass="4699">MSNCTDLLSKIFATMEKHKEAFFVIRLRNPIASCPAVNDTDA</sequence>
<dbReference type="Proteomes" id="UP000663873">
    <property type="component" value="Unassembled WGS sequence"/>
</dbReference>
<dbReference type="AlphaFoldDB" id="A0A821NMJ7"/>
<accession>A0A821NMJ7</accession>
<gene>
    <name evidence="1" type="ORF">UJA718_LOCUS40675</name>
</gene>
<proteinExistence type="predicted"/>